<dbReference type="PANTHER" id="PTHR11487:SF0">
    <property type="entry name" value="S-ACYL FATTY ACID SYNTHASE THIOESTERASE, MEDIUM CHAIN"/>
    <property type="match status" value="1"/>
</dbReference>
<dbReference type="GO" id="GO:0016787">
    <property type="term" value="F:hydrolase activity"/>
    <property type="evidence" value="ECO:0007669"/>
    <property type="project" value="UniProtKB-KW"/>
</dbReference>
<protein>
    <submittedName>
        <fullName evidence="5">Thioesterase</fullName>
    </submittedName>
</protein>
<accession>A0A5B8JFA0</accession>
<dbReference type="KEGG" id="sqz:FQU76_30650"/>
<name>A0A5B8JFA0_9ACTN</name>
<dbReference type="RefSeq" id="WP_146483543.1">
    <property type="nucleotide sequence ID" value="NZ_CP042266.1"/>
</dbReference>
<dbReference type="PANTHER" id="PTHR11487">
    <property type="entry name" value="THIOESTERASE"/>
    <property type="match status" value="1"/>
</dbReference>
<dbReference type="InterPro" id="IPR020802">
    <property type="entry name" value="TesA-like"/>
</dbReference>
<evidence type="ECO:0000313" key="5">
    <source>
        <dbReference type="EMBL" id="QDY80146.1"/>
    </source>
</evidence>
<dbReference type="Gene3D" id="3.40.50.1820">
    <property type="entry name" value="alpha/beta hydrolase"/>
    <property type="match status" value="1"/>
</dbReference>
<comment type="similarity">
    <text evidence="1">Belongs to the thioesterase family.</text>
</comment>
<sequence>MNSTDHPSARWLRRFHPGPDRPVRLVCFPHAGGSASFFHPVSVRFSPAVDTISLQYPGRQDRRTEPCVQDIGTLADLIADELLTLDEKPTVFFGHSMGAVLAFETARRLERKGTHEPRSVIASGRRGPSTSRLENVHRRDDDGIIDELRLLNGTNPDLLGDEEILRMALPAIRGDYEAIEKYICPPGRTLRCPITALTGDADPRTSLAEARAWQEHTEGGFRMKVYPGGHFFLSDHIGAVGDEMARELGIL</sequence>
<keyword evidence="2" id="KW-0378">Hydrolase</keyword>
<dbReference type="AlphaFoldDB" id="A0A5B8JFA0"/>
<dbReference type="Proteomes" id="UP000320580">
    <property type="component" value="Chromosome"/>
</dbReference>
<evidence type="ECO:0000256" key="2">
    <source>
        <dbReference type="ARBA" id="ARBA00022801"/>
    </source>
</evidence>
<dbReference type="OrthoDB" id="8480037at2"/>
<feature type="domain" description="Thioesterase TesA-like" evidence="4">
    <location>
        <begin position="26"/>
        <end position="248"/>
    </location>
</feature>
<evidence type="ECO:0000313" key="6">
    <source>
        <dbReference type="Proteomes" id="UP000320580"/>
    </source>
</evidence>
<keyword evidence="6" id="KW-1185">Reference proteome</keyword>
<dbReference type="SUPFAM" id="SSF53474">
    <property type="entry name" value="alpha/beta-Hydrolases"/>
    <property type="match status" value="1"/>
</dbReference>
<dbReference type="InterPro" id="IPR012223">
    <property type="entry name" value="TEII"/>
</dbReference>
<organism evidence="5 6">
    <name type="scientific">Streptomyces qinzhouensis</name>
    <dbReference type="NCBI Taxonomy" id="2599401"/>
    <lineage>
        <taxon>Bacteria</taxon>
        <taxon>Bacillati</taxon>
        <taxon>Actinomycetota</taxon>
        <taxon>Actinomycetes</taxon>
        <taxon>Kitasatosporales</taxon>
        <taxon>Streptomycetaceae</taxon>
        <taxon>Streptomyces</taxon>
    </lineage>
</organism>
<dbReference type="GO" id="GO:0008610">
    <property type="term" value="P:lipid biosynthetic process"/>
    <property type="evidence" value="ECO:0007669"/>
    <property type="project" value="TreeGrafter"/>
</dbReference>
<dbReference type="Pfam" id="PF00975">
    <property type="entry name" value="Thioesterase"/>
    <property type="match status" value="1"/>
</dbReference>
<proteinExistence type="inferred from homology"/>
<dbReference type="SMART" id="SM00824">
    <property type="entry name" value="PKS_TE"/>
    <property type="match status" value="1"/>
</dbReference>
<dbReference type="InterPro" id="IPR001031">
    <property type="entry name" value="Thioesterase"/>
</dbReference>
<feature type="region of interest" description="Disordered" evidence="3">
    <location>
        <begin position="112"/>
        <end position="134"/>
    </location>
</feature>
<evidence type="ECO:0000259" key="4">
    <source>
        <dbReference type="SMART" id="SM00824"/>
    </source>
</evidence>
<reference evidence="5 6" key="1">
    <citation type="submission" date="2019-07" db="EMBL/GenBank/DDBJ databases">
        <authorList>
            <person name="Zhu P."/>
        </authorList>
    </citation>
    <scope>NUCLEOTIDE SEQUENCE [LARGE SCALE GENOMIC DNA]</scope>
    <source>
        <strain evidence="5 6">SSL-25</strain>
    </source>
</reference>
<gene>
    <name evidence="5" type="ORF">FQU76_30650</name>
</gene>
<dbReference type="EMBL" id="CP042266">
    <property type="protein sequence ID" value="QDY80146.1"/>
    <property type="molecule type" value="Genomic_DNA"/>
</dbReference>
<evidence type="ECO:0000256" key="1">
    <source>
        <dbReference type="ARBA" id="ARBA00007169"/>
    </source>
</evidence>
<dbReference type="InterPro" id="IPR029058">
    <property type="entry name" value="AB_hydrolase_fold"/>
</dbReference>
<evidence type="ECO:0000256" key="3">
    <source>
        <dbReference type="SAM" id="MobiDB-lite"/>
    </source>
</evidence>